<evidence type="ECO:0000256" key="1">
    <source>
        <dbReference type="SAM" id="MobiDB-lite"/>
    </source>
</evidence>
<feature type="compositionally biased region" description="Low complexity" evidence="1">
    <location>
        <begin position="18"/>
        <end position="29"/>
    </location>
</feature>
<protein>
    <submittedName>
        <fullName evidence="2">Uncharacterized protein</fullName>
    </submittedName>
</protein>
<sequence length="174" mass="19678">MGKDRRSRNRGRRRSESSRSSSSVSSDRSSYTRERRRYQSKMNYGDGYYDPRMNGIHPQYQQHLSRYNGIPPMGMQQAGMMNCSMGMPGMMQPGMMQPMVPQTGLMPYGTAMPQMGMAQQTVPGMIPYQSMMMPTSYTCVPAYGQPGTMPGQMPPTPIFQFQFTPAKQQPQQQA</sequence>
<evidence type="ECO:0000313" key="2">
    <source>
        <dbReference type="EMBL" id="JAP40876.1"/>
    </source>
</evidence>
<name>A0A0X3P144_SCHSO</name>
<dbReference type="AlphaFoldDB" id="A0A0X3P144"/>
<gene>
    <name evidence="2" type="ORF">TR112946</name>
</gene>
<feature type="region of interest" description="Disordered" evidence="1">
    <location>
        <begin position="1"/>
        <end position="45"/>
    </location>
</feature>
<reference evidence="2" key="1">
    <citation type="submission" date="2016-01" db="EMBL/GenBank/DDBJ databases">
        <title>Reference transcriptome for the parasite Schistocephalus solidus: insights into the molecular evolution of parasitism.</title>
        <authorList>
            <person name="Hebert F.O."/>
            <person name="Grambauer S."/>
            <person name="Barber I."/>
            <person name="Landry C.R."/>
            <person name="Aubin-Horth N."/>
        </authorList>
    </citation>
    <scope>NUCLEOTIDE SEQUENCE</scope>
</reference>
<proteinExistence type="predicted"/>
<dbReference type="EMBL" id="GEEE01022349">
    <property type="protein sequence ID" value="JAP40876.1"/>
    <property type="molecule type" value="Transcribed_RNA"/>
</dbReference>
<accession>A0A0X3P144</accession>
<feature type="compositionally biased region" description="Basic residues" evidence="1">
    <location>
        <begin position="1"/>
        <end position="13"/>
    </location>
</feature>
<organism evidence="2">
    <name type="scientific">Schistocephalus solidus</name>
    <name type="common">Tapeworm</name>
    <dbReference type="NCBI Taxonomy" id="70667"/>
    <lineage>
        <taxon>Eukaryota</taxon>
        <taxon>Metazoa</taxon>
        <taxon>Spiralia</taxon>
        <taxon>Lophotrochozoa</taxon>
        <taxon>Platyhelminthes</taxon>
        <taxon>Cestoda</taxon>
        <taxon>Eucestoda</taxon>
        <taxon>Diphyllobothriidea</taxon>
        <taxon>Diphyllobothriidae</taxon>
        <taxon>Schistocephalus</taxon>
    </lineage>
</organism>